<accession>A0ACA9KBD2</accession>
<evidence type="ECO:0000313" key="1">
    <source>
        <dbReference type="EMBL" id="CAG8463792.1"/>
    </source>
</evidence>
<protein>
    <submittedName>
        <fullName evidence="1">2711_t:CDS:1</fullName>
    </submittedName>
</protein>
<dbReference type="Proteomes" id="UP000789860">
    <property type="component" value="Unassembled WGS sequence"/>
</dbReference>
<reference evidence="1" key="1">
    <citation type="submission" date="2021-06" db="EMBL/GenBank/DDBJ databases">
        <authorList>
            <person name="Kallberg Y."/>
            <person name="Tangrot J."/>
            <person name="Rosling A."/>
        </authorList>
    </citation>
    <scope>NUCLEOTIDE SEQUENCE</scope>
    <source>
        <strain evidence="1">AU212A</strain>
    </source>
</reference>
<proteinExistence type="predicted"/>
<comment type="caution">
    <text evidence="1">The sequence shown here is derived from an EMBL/GenBank/DDBJ whole genome shotgun (WGS) entry which is preliminary data.</text>
</comment>
<evidence type="ECO:0000313" key="2">
    <source>
        <dbReference type="Proteomes" id="UP000789860"/>
    </source>
</evidence>
<keyword evidence="2" id="KW-1185">Reference proteome</keyword>
<organism evidence="1 2">
    <name type="scientific">Scutellospora calospora</name>
    <dbReference type="NCBI Taxonomy" id="85575"/>
    <lineage>
        <taxon>Eukaryota</taxon>
        <taxon>Fungi</taxon>
        <taxon>Fungi incertae sedis</taxon>
        <taxon>Mucoromycota</taxon>
        <taxon>Glomeromycotina</taxon>
        <taxon>Glomeromycetes</taxon>
        <taxon>Diversisporales</taxon>
        <taxon>Gigasporaceae</taxon>
        <taxon>Scutellospora</taxon>
    </lineage>
</organism>
<dbReference type="EMBL" id="CAJVPM010001290">
    <property type="protein sequence ID" value="CAG8463792.1"/>
    <property type="molecule type" value="Genomic_DNA"/>
</dbReference>
<sequence>MNNKQILDKLYEIQKILNEMCGWKNSEKVDEILEIFKLIPELTKDETEVQKLIKDSLGKYCWEDYVDKAKDELRVIIEERELAKRIGFYLNQGKKTKNDFDIFFQNIEK</sequence>
<name>A0ACA9KBD2_9GLOM</name>
<gene>
    <name evidence="1" type="ORF">SCALOS_LOCUS1729</name>
</gene>